<protein>
    <submittedName>
        <fullName evidence="1">Uncharacterized protein</fullName>
    </submittedName>
</protein>
<name>A0A975K9C9_9SPHN</name>
<sequence>MVLDINLQLNVVMKALRDAVGPAVDPGNKMAVEQLQLSIATLNMVIDRLPLVRKCVRRALADTIEMAERISELDESNPLDPQVTRARAALLDPALDNEDLDVIRQDLLSRVTALFSHERRPDARRAMARAIVAASKPQTDMARAWCVNSGFELDPSVLPKIEAILDVP</sequence>
<dbReference type="Proteomes" id="UP000681425">
    <property type="component" value="Chromosome"/>
</dbReference>
<reference evidence="1" key="1">
    <citation type="submission" date="2021-04" db="EMBL/GenBank/DDBJ databases">
        <title>Isolation of p-tert-butylphenol degrading bacteria Sphingobium phenoxybenzoativorans Tas13 from active sludge.</title>
        <authorList>
            <person name="Li Y."/>
        </authorList>
    </citation>
    <scope>NUCLEOTIDE SEQUENCE</scope>
    <source>
        <strain evidence="1">Tas13</strain>
    </source>
</reference>
<gene>
    <name evidence="1" type="ORF">KFK14_07330</name>
</gene>
<evidence type="ECO:0000313" key="1">
    <source>
        <dbReference type="EMBL" id="QUT07214.1"/>
    </source>
</evidence>
<organism evidence="1 2">
    <name type="scientific">Sphingobium phenoxybenzoativorans</name>
    <dbReference type="NCBI Taxonomy" id="1592790"/>
    <lineage>
        <taxon>Bacteria</taxon>
        <taxon>Pseudomonadati</taxon>
        <taxon>Pseudomonadota</taxon>
        <taxon>Alphaproteobacteria</taxon>
        <taxon>Sphingomonadales</taxon>
        <taxon>Sphingomonadaceae</taxon>
        <taxon>Sphingobium</taxon>
    </lineage>
</organism>
<dbReference type="AlphaFoldDB" id="A0A975K9C9"/>
<proteinExistence type="predicted"/>
<keyword evidence="2" id="KW-1185">Reference proteome</keyword>
<accession>A0A975K9C9</accession>
<dbReference type="EMBL" id="CP073910">
    <property type="protein sequence ID" value="QUT07214.1"/>
    <property type="molecule type" value="Genomic_DNA"/>
</dbReference>
<dbReference type="RefSeq" id="WP_212610417.1">
    <property type="nucleotide sequence ID" value="NZ_CP073910.1"/>
</dbReference>
<dbReference type="KEGG" id="spph:KFK14_07330"/>
<evidence type="ECO:0000313" key="2">
    <source>
        <dbReference type="Proteomes" id="UP000681425"/>
    </source>
</evidence>